<proteinExistence type="predicted"/>
<dbReference type="PANTHER" id="PTHR42881">
    <property type="entry name" value="PROLYL ENDOPEPTIDASE"/>
    <property type="match status" value="1"/>
</dbReference>
<dbReference type="GO" id="GO:0070012">
    <property type="term" value="F:oligopeptidase activity"/>
    <property type="evidence" value="ECO:0007669"/>
    <property type="project" value="TreeGrafter"/>
</dbReference>
<feature type="domain" description="Peptidase S9A N-terminal" evidence="1">
    <location>
        <begin position="4"/>
        <end position="67"/>
    </location>
</feature>
<comment type="caution">
    <text evidence="2">The sequence shown here is derived from an EMBL/GenBank/DDBJ whole genome shotgun (WGS) entry which is preliminary data.</text>
</comment>
<dbReference type="Gene3D" id="3.40.50.1820">
    <property type="entry name" value="alpha/beta hydrolase"/>
    <property type="match status" value="1"/>
</dbReference>
<sequence length="115" mass="12753">MPYPHTRRDDLVENLHGTQVADPYRWLEDADDPAATAWVAEQQAHAEAALSELPARAWFTELMGRIEAVTLVGLTPWGEMTSLQRSCDLYTWQTGPDDGTTLGWTPGDKAKALLS</sequence>
<dbReference type="RefSeq" id="WP_131169423.1">
    <property type="nucleotide sequence ID" value="NZ_SDMQ01000014.1"/>
</dbReference>
<name>A0A4Q9KCW5_9ACTN</name>
<dbReference type="AlphaFoldDB" id="A0A4Q9KCW5"/>
<dbReference type="InterPro" id="IPR023302">
    <property type="entry name" value="Pept_S9A_N"/>
</dbReference>
<dbReference type="GO" id="GO:0005829">
    <property type="term" value="C:cytosol"/>
    <property type="evidence" value="ECO:0007669"/>
    <property type="project" value="TreeGrafter"/>
</dbReference>
<organism evidence="2 3">
    <name type="scientific">Propioniciclava sinopodophylli</name>
    <dbReference type="NCBI Taxonomy" id="1837344"/>
    <lineage>
        <taxon>Bacteria</taxon>
        <taxon>Bacillati</taxon>
        <taxon>Actinomycetota</taxon>
        <taxon>Actinomycetes</taxon>
        <taxon>Propionibacteriales</taxon>
        <taxon>Propionibacteriaceae</taxon>
        <taxon>Propioniciclava</taxon>
    </lineage>
</organism>
<dbReference type="OrthoDB" id="9801421at2"/>
<dbReference type="Proteomes" id="UP000292373">
    <property type="component" value="Unassembled WGS sequence"/>
</dbReference>
<dbReference type="GO" id="GO:0004252">
    <property type="term" value="F:serine-type endopeptidase activity"/>
    <property type="evidence" value="ECO:0007669"/>
    <property type="project" value="InterPro"/>
</dbReference>
<gene>
    <name evidence="2" type="ORF">ET989_12315</name>
</gene>
<reference evidence="2 3" key="1">
    <citation type="submission" date="2019-01" db="EMBL/GenBank/DDBJ databases">
        <title>Lactibacter flavus gen. nov., sp. nov., a novel bacterium of the family Propionibacteriaceae isolated from raw milk and dairy products.</title>
        <authorList>
            <person name="Huptas C."/>
            <person name="Wenning M."/>
            <person name="Breitenwieser F."/>
            <person name="Doll E."/>
            <person name="Von Neubeck M."/>
            <person name="Busse H.-J."/>
            <person name="Scherer S."/>
        </authorList>
    </citation>
    <scope>NUCLEOTIDE SEQUENCE [LARGE SCALE GENOMIC DNA]</scope>
    <source>
        <strain evidence="2 3">KCTC 33808</strain>
    </source>
</reference>
<dbReference type="SUPFAM" id="SSF50993">
    <property type="entry name" value="Peptidase/esterase 'gauge' domain"/>
    <property type="match status" value="1"/>
</dbReference>
<evidence type="ECO:0000259" key="1">
    <source>
        <dbReference type="Pfam" id="PF02897"/>
    </source>
</evidence>
<keyword evidence="3" id="KW-1185">Reference proteome</keyword>
<dbReference type="EMBL" id="SDMQ01000014">
    <property type="protein sequence ID" value="TBT83082.1"/>
    <property type="molecule type" value="Genomic_DNA"/>
</dbReference>
<evidence type="ECO:0000313" key="2">
    <source>
        <dbReference type="EMBL" id="TBT83082.1"/>
    </source>
</evidence>
<dbReference type="InterPro" id="IPR029058">
    <property type="entry name" value="AB_hydrolase_fold"/>
</dbReference>
<protein>
    <recommendedName>
        <fullName evidence="1">Peptidase S9A N-terminal domain-containing protein</fullName>
    </recommendedName>
</protein>
<dbReference type="Pfam" id="PF02897">
    <property type="entry name" value="Peptidase_S9_N"/>
    <property type="match status" value="1"/>
</dbReference>
<dbReference type="InterPro" id="IPR051167">
    <property type="entry name" value="Prolyl_oligopep/macrocyclase"/>
</dbReference>
<evidence type="ECO:0000313" key="3">
    <source>
        <dbReference type="Proteomes" id="UP000292373"/>
    </source>
</evidence>
<dbReference type="PANTHER" id="PTHR42881:SF2">
    <property type="entry name" value="PROLYL ENDOPEPTIDASE"/>
    <property type="match status" value="1"/>
</dbReference>
<accession>A0A4Q9KCW5</accession>